<feature type="domain" description="DJ-1/PfpI" evidence="2">
    <location>
        <begin position="77"/>
        <end position="237"/>
    </location>
</feature>
<feature type="chain" id="PRO_5022203022" evidence="1">
    <location>
        <begin position="21"/>
        <end position="268"/>
    </location>
</feature>
<proteinExistence type="predicted"/>
<dbReference type="InterPro" id="IPR052158">
    <property type="entry name" value="INH-QAR"/>
</dbReference>
<gene>
    <name evidence="4" type="ORF">JN11_04239</name>
</gene>
<dbReference type="Pfam" id="PF19335">
    <property type="entry name" value="HMBD"/>
    <property type="match status" value="1"/>
</dbReference>
<dbReference type="EMBL" id="VLLI01000014">
    <property type="protein sequence ID" value="TWI95964.1"/>
    <property type="molecule type" value="Genomic_DNA"/>
</dbReference>
<feature type="signal peptide" evidence="1">
    <location>
        <begin position="1"/>
        <end position="20"/>
    </location>
</feature>
<comment type="caution">
    <text evidence="4">The sequence shown here is derived from an EMBL/GenBank/DDBJ whole genome shotgun (WGS) entry which is preliminary data.</text>
</comment>
<sequence length="268" mass="28966">MKKFYFIVLLLLIGTSTTFSQTTAPADSMVYVCPPCNGSCDQLQFDKPGVCPHCGMALVKMSLSDFKKLLAAKPITIAFYLQDGVEVLDFAGPMEVFITAGFNVITVSKTYKPIRSKTVLFITPDYTIADAPKSDILVVFGGPTQPTIDDPEVMAWLKAQISSDKYVMSVCTGAFILGKTGILDNLTATTFHTAIGDLAKAYPKTKVLANTRFVDNGTVITTAGISAGIDGALHLVEKLRGRPYAKSVAETIEYDKWVPDNGLIVKTN</sequence>
<dbReference type="RefSeq" id="WP_144915765.1">
    <property type="nucleotide sequence ID" value="NZ_VLLI01000014.1"/>
</dbReference>
<dbReference type="Gene3D" id="3.40.50.880">
    <property type="match status" value="1"/>
</dbReference>
<dbReference type="GO" id="GO:0046872">
    <property type="term" value="F:metal ion binding"/>
    <property type="evidence" value="ECO:0007669"/>
    <property type="project" value="InterPro"/>
</dbReference>
<dbReference type="PANTHER" id="PTHR43130:SF3">
    <property type="entry name" value="HTH-TYPE TRANSCRIPTIONAL REGULATOR RV1931C"/>
    <property type="match status" value="1"/>
</dbReference>
<evidence type="ECO:0000313" key="5">
    <source>
        <dbReference type="Proteomes" id="UP000317010"/>
    </source>
</evidence>
<dbReference type="InterPro" id="IPR029062">
    <property type="entry name" value="Class_I_gatase-like"/>
</dbReference>
<dbReference type="CDD" id="cd03139">
    <property type="entry name" value="GATase1_PfpI_2"/>
    <property type="match status" value="1"/>
</dbReference>
<dbReference type="GO" id="GO:0006355">
    <property type="term" value="P:regulation of DNA-templated transcription"/>
    <property type="evidence" value="ECO:0007669"/>
    <property type="project" value="TreeGrafter"/>
</dbReference>
<evidence type="ECO:0000259" key="3">
    <source>
        <dbReference type="Pfam" id="PF19335"/>
    </source>
</evidence>
<organism evidence="4 5">
    <name type="scientific">Mucilaginibacter frigoritolerans</name>
    <dbReference type="NCBI Taxonomy" id="652788"/>
    <lineage>
        <taxon>Bacteria</taxon>
        <taxon>Pseudomonadati</taxon>
        <taxon>Bacteroidota</taxon>
        <taxon>Sphingobacteriia</taxon>
        <taxon>Sphingobacteriales</taxon>
        <taxon>Sphingobacteriaceae</taxon>
        <taxon>Mucilaginibacter</taxon>
    </lineage>
</organism>
<dbReference type="InterPro" id="IPR002818">
    <property type="entry name" value="DJ-1/PfpI"/>
</dbReference>
<evidence type="ECO:0000313" key="4">
    <source>
        <dbReference type="EMBL" id="TWI95964.1"/>
    </source>
</evidence>
<protein>
    <submittedName>
        <fullName evidence="4">DJ-1/PfpI family protein</fullName>
    </submittedName>
</protein>
<evidence type="ECO:0000259" key="2">
    <source>
        <dbReference type="Pfam" id="PF01965"/>
    </source>
</evidence>
<dbReference type="AlphaFoldDB" id="A0A562TRY3"/>
<dbReference type="OrthoDB" id="9803764at2"/>
<keyword evidence="1" id="KW-0732">Signal</keyword>
<evidence type="ECO:0000256" key="1">
    <source>
        <dbReference type="SAM" id="SignalP"/>
    </source>
</evidence>
<dbReference type="PANTHER" id="PTHR43130">
    <property type="entry name" value="ARAC-FAMILY TRANSCRIPTIONAL REGULATOR"/>
    <property type="match status" value="1"/>
</dbReference>
<reference evidence="4 5" key="1">
    <citation type="submission" date="2019-07" db="EMBL/GenBank/DDBJ databases">
        <title>Genomic Encyclopedia of Archaeal and Bacterial Type Strains, Phase II (KMG-II): from individual species to whole genera.</title>
        <authorList>
            <person name="Goeker M."/>
        </authorList>
    </citation>
    <scope>NUCLEOTIDE SEQUENCE [LARGE SCALE GENOMIC DNA]</scope>
    <source>
        <strain evidence="4 5">ATCC BAA-1854</strain>
    </source>
</reference>
<dbReference type="InterPro" id="IPR045800">
    <property type="entry name" value="HMBD"/>
</dbReference>
<accession>A0A562TRY3</accession>
<name>A0A562TRY3_9SPHI</name>
<dbReference type="Proteomes" id="UP000317010">
    <property type="component" value="Unassembled WGS sequence"/>
</dbReference>
<feature type="domain" description="Heavy metal binding" evidence="3">
    <location>
        <begin position="30"/>
        <end position="60"/>
    </location>
</feature>
<keyword evidence="5" id="KW-1185">Reference proteome</keyword>
<dbReference type="SUPFAM" id="SSF52317">
    <property type="entry name" value="Class I glutamine amidotransferase-like"/>
    <property type="match status" value="1"/>
</dbReference>
<dbReference type="Pfam" id="PF01965">
    <property type="entry name" value="DJ-1_PfpI"/>
    <property type="match status" value="1"/>
</dbReference>